<dbReference type="InterPro" id="IPR008503">
    <property type="entry name" value="Asp_endopeptidase"/>
</dbReference>
<dbReference type="GO" id="GO:0006508">
    <property type="term" value="P:proteolysis"/>
    <property type="evidence" value="ECO:0007669"/>
    <property type="project" value="UniProtKB-KW"/>
</dbReference>
<comment type="caution">
    <text evidence="2">The sequence shown here is derived from an EMBL/GenBank/DDBJ whole genome shotgun (WGS) entry which is preliminary data.</text>
</comment>
<accession>A0AAP6MJQ8</accession>
<dbReference type="Pfam" id="PF05618">
    <property type="entry name" value="Zn_protease"/>
    <property type="match status" value="1"/>
</dbReference>
<feature type="domain" description="Retropepsin-like aspartic endopeptidase" evidence="1">
    <location>
        <begin position="4"/>
        <end position="137"/>
    </location>
</feature>
<keyword evidence="2" id="KW-0645">Protease</keyword>
<reference evidence="2 3" key="1">
    <citation type="submission" date="2023-12" db="EMBL/GenBank/DDBJ databases">
        <title>Whole-genome sequencing of halo(alkali)philic microorganisms from hypersaline lakes.</title>
        <authorList>
            <person name="Sorokin D.Y."/>
            <person name="Merkel A.Y."/>
            <person name="Messina E."/>
            <person name="Yakimov M."/>
        </authorList>
    </citation>
    <scope>NUCLEOTIDE SEQUENCE [LARGE SCALE GENOMIC DNA]</scope>
    <source>
        <strain evidence="2 3">AB-CW1</strain>
    </source>
</reference>
<dbReference type="Proteomes" id="UP001302316">
    <property type="component" value="Unassembled WGS sequence"/>
</dbReference>
<evidence type="ECO:0000313" key="2">
    <source>
        <dbReference type="EMBL" id="MEA5444493.1"/>
    </source>
</evidence>
<evidence type="ECO:0000313" key="3">
    <source>
        <dbReference type="Proteomes" id="UP001302316"/>
    </source>
</evidence>
<keyword evidence="3" id="KW-1185">Reference proteome</keyword>
<dbReference type="PANTHER" id="PTHR38037:SF1">
    <property type="entry name" value="ATP-DEPENDENT ZINC PROTEASE DOMAIN-CONTAINING PROTEIN-RELATED"/>
    <property type="match status" value="1"/>
</dbReference>
<proteinExistence type="predicted"/>
<dbReference type="SUPFAM" id="SSF50630">
    <property type="entry name" value="Acid proteases"/>
    <property type="match status" value="1"/>
</dbReference>
<name>A0AAP6MJQ8_9GAMM</name>
<protein>
    <submittedName>
        <fullName evidence="2">ATP-dependent zinc protease</fullName>
    </submittedName>
</protein>
<dbReference type="AlphaFoldDB" id="A0AAP6MJQ8"/>
<sequence>MLTVGWREWLALPELGLPRIKAKVDTGARTSCLHAFDVKSFERDGKTWVRFGIHPEQLRTDIEIFCEAPAVDQRLVTDSGGHSEERFVIQSPVTVGGETWPIEMTLTSRDTMRFRMLLGRTAMRGRVLVDPARSFLAGAESADDDNNDETVEED</sequence>
<dbReference type="InterPro" id="IPR021109">
    <property type="entry name" value="Peptidase_aspartic_dom_sf"/>
</dbReference>
<gene>
    <name evidence="2" type="ORF">VCB98_01495</name>
</gene>
<dbReference type="PANTHER" id="PTHR38037">
    <property type="entry name" value="ZN_PROTEASE DOMAIN-CONTAINING PROTEIN"/>
    <property type="match status" value="1"/>
</dbReference>
<organism evidence="2 3">
    <name type="scientific">Natronospira elongata</name>
    <dbReference type="NCBI Taxonomy" id="3110268"/>
    <lineage>
        <taxon>Bacteria</taxon>
        <taxon>Pseudomonadati</taxon>
        <taxon>Pseudomonadota</taxon>
        <taxon>Gammaproteobacteria</taxon>
        <taxon>Natronospirales</taxon>
        <taxon>Natronospiraceae</taxon>
        <taxon>Natronospira</taxon>
    </lineage>
</organism>
<keyword evidence="2" id="KW-0378">Hydrolase</keyword>
<evidence type="ECO:0000259" key="1">
    <source>
        <dbReference type="Pfam" id="PF05618"/>
    </source>
</evidence>
<dbReference type="EMBL" id="JAYGII010000002">
    <property type="protein sequence ID" value="MEA5444493.1"/>
    <property type="molecule type" value="Genomic_DNA"/>
</dbReference>
<dbReference type="GO" id="GO:0008233">
    <property type="term" value="F:peptidase activity"/>
    <property type="evidence" value="ECO:0007669"/>
    <property type="project" value="UniProtKB-KW"/>
</dbReference>
<dbReference type="Gene3D" id="2.40.70.10">
    <property type="entry name" value="Acid Proteases"/>
    <property type="match status" value="1"/>
</dbReference>